<evidence type="ECO:0000313" key="10">
    <source>
        <dbReference type="Proteomes" id="UP000315395"/>
    </source>
</evidence>
<dbReference type="Gene3D" id="1.10.1740.10">
    <property type="match status" value="1"/>
</dbReference>
<dbReference type="Pfam" id="PF08281">
    <property type="entry name" value="Sigma70_r4_2"/>
    <property type="match status" value="1"/>
</dbReference>
<feature type="domain" description="RNA polymerase sigma-70 region 2" evidence="7">
    <location>
        <begin position="63"/>
        <end position="122"/>
    </location>
</feature>
<dbReference type="OrthoDB" id="4864396at2"/>
<dbReference type="InterPro" id="IPR013325">
    <property type="entry name" value="RNA_pol_sigma_r2"/>
</dbReference>
<keyword evidence="3" id="KW-0731">Sigma factor</keyword>
<dbReference type="KEGG" id="orz:FNH13_12285"/>
<dbReference type="Gene3D" id="1.10.10.10">
    <property type="entry name" value="Winged helix-like DNA-binding domain superfamily/Winged helix DNA-binding domain"/>
    <property type="match status" value="1"/>
</dbReference>
<evidence type="ECO:0000259" key="7">
    <source>
        <dbReference type="Pfam" id="PF04542"/>
    </source>
</evidence>
<feature type="domain" description="RNA polymerase sigma factor 70 region 4 type 2" evidence="8">
    <location>
        <begin position="146"/>
        <end position="195"/>
    </location>
</feature>
<evidence type="ECO:0000259" key="8">
    <source>
        <dbReference type="Pfam" id="PF08281"/>
    </source>
</evidence>
<proteinExistence type="inferred from homology"/>
<dbReference type="Pfam" id="PF04542">
    <property type="entry name" value="Sigma70_r2"/>
    <property type="match status" value="1"/>
</dbReference>
<keyword evidence="4" id="KW-0238">DNA-binding</keyword>
<dbReference type="CDD" id="cd06171">
    <property type="entry name" value="Sigma70_r4"/>
    <property type="match status" value="1"/>
</dbReference>
<dbReference type="GO" id="GO:0003677">
    <property type="term" value="F:DNA binding"/>
    <property type="evidence" value="ECO:0007669"/>
    <property type="project" value="UniProtKB-KW"/>
</dbReference>
<dbReference type="NCBIfam" id="TIGR02983">
    <property type="entry name" value="SigE-fam_strep"/>
    <property type="match status" value="1"/>
</dbReference>
<dbReference type="GO" id="GO:0006352">
    <property type="term" value="P:DNA-templated transcription initiation"/>
    <property type="evidence" value="ECO:0007669"/>
    <property type="project" value="InterPro"/>
</dbReference>
<dbReference type="InterPro" id="IPR007627">
    <property type="entry name" value="RNA_pol_sigma70_r2"/>
</dbReference>
<dbReference type="InterPro" id="IPR036388">
    <property type="entry name" value="WH-like_DNA-bd_sf"/>
</dbReference>
<organism evidence="9 10">
    <name type="scientific">Ornithinimicrobium ciconiae</name>
    <dbReference type="NCBI Taxonomy" id="2594265"/>
    <lineage>
        <taxon>Bacteria</taxon>
        <taxon>Bacillati</taxon>
        <taxon>Actinomycetota</taxon>
        <taxon>Actinomycetes</taxon>
        <taxon>Micrococcales</taxon>
        <taxon>Ornithinimicrobiaceae</taxon>
        <taxon>Ornithinimicrobium</taxon>
    </lineage>
</organism>
<dbReference type="EMBL" id="CP041616">
    <property type="protein sequence ID" value="QDO89004.1"/>
    <property type="molecule type" value="Genomic_DNA"/>
</dbReference>
<feature type="compositionally biased region" description="Low complexity" evidence="6">
    <location>
        <begin position="24"/>
        <end position="37"/>
    </location>
</feature>
<evidence type="ECO:0000256" key="3">
    <source>
        <dbReference type="ARBA" id="ARBA00023082"/>
    </source>
</evidence>
<evidence type="ECO:0000256" key="1">
    <source>
        <dbReference type="ARBA" id="ARBA00010641"/>
    </source>
</evidence>
<gene>
    <name evidence="9" type="ORF">FNH13_12285</name>
</gene>
<dbReference type="PANTHER" id="PTHR43133:SF50">
    <property type="entry name" value="ECF RNA POLYMERASE SIGMA FACTOR SIGM"/>
    <property type="match status" value="1"/>
</dbReference>
<keyword evidence="10" id="KW-1185">Reference proteome</keyword>
<dbReference type="InterPro" id="IPR013249">
    <property type="entry name" value="RNA_pol_sigma70_r4_t2"/>
</dbReference>
<dbReference type="SUPFAM" id="SSF88946">
    <property type="entry name" value="Sigma2 domain of RNA polymerase sigma factors"/>
    <property type="match status" value="1"/>
</dbReference>
<evidence type="ECO:0000256" key="6">
    <source>
        <dbReference type="SAM" id="MobiDB-lite"/>
    </source>
</evidence>
<accession>A0A516GBV1</accession>
<evidence type="ECO:0000256" key="2">
    <source>
        <dbReference type="ARBA" id="ARBA00023015"/>
    </source>
</evidence>
<dbReference type="InterPro" id="IPR014325">
    <property type="entry name" value="RNA_pol_sigma-E_actinobac"/>
</dbReference>
<dbReference type="InterPro" id="IPR013324">
    <property type="entry name" value="RNA_pol_sigma_r3/r4-like"/>
</dbReference>
<protein>
    <submittedName>
        <fullName evidence="9">SigE family RNA polymerase sigma factor</fullName>
    </submittedName>
</protein>
<keyword evidence="2" id="KW-0805">Transcription regulation</keyword>
<comment type="similarity">
    <text evidence="1">Belongs to the sigma-70 factor family. ECF subfamily.</text>
</comment>
<dbReference type="GO" id="GO:0016987">
    <property type="term" value="F:sigma factor activity"/>
    <property type="evidence" value="ECO:0007669"/>
    <property type="project" value="UniProtKB-KW"/>
</dbReference>
<dbReference type="NCBIfam" id="TIGR02937">
    <property type="entry name" value="sigma70-ECF"/>
    <property type="match status" value="1"/>
</dbReference>
<sequence length="215" mass="23740">MLGRVPASRHAAEDEPFGRPGRQSGESTTSAAAHAAPGPGPTCERRAAVATTDPAYSEFVLSRQARLRRVAVLLCGDPHQAEDLLQEALIALAEKWEKVEHPDAFVRTVLARQRVSWWRRRRHEVISETVPDRGLDDGSEARARNDEVHRALRALPQRQRAALVLRYFEDLTEAQTAEAMGVAVGTVKSLSHQAVAGLRRQLGVDSLASMEEDQR</sequence>
<keyword evidence="5" id="KW-0804">Transcription</keyword>
<dbReference type="InterPro" id="IPR014284">
    <property type="entry name" value="RNA_pol_sigma-70_dom"/>
</dbReference>
<dbReference type="InterPro" id="IPR039425">
    <property type="entry name" value="RNA_pol_sigma-70-like"/>
</dbReference>
<reference evidence="9 10" key="1">
    <citation type="submission" date="2019-07" db="EMBL/GenBank/DDBJ databases">
        <title>complete genome sequencing of Ornithinimicrobium sp. H23M54.</title>
        <authorList>
            <person name="Bae J.-W."/>
            <person name="Lee S.-Y."/>
        </authorList>
    </citation>
    <scope>NUCLEOTIDE SEQUENCE [LARGE SCALE GENOMIC DNA]</scope>
    <source>
        <strain evidence="9 10">H23M54</strain>
    </source>
</reference>
<evidence type="ECO:0000313" key="9">
    <source>
        <dbReference type="EMBL" id="QDO89004.1"/>
    </source>
</evidence>
<dbReference type="PANTHER" id="PTHR43133">
    <property type="entry name" value="RNA POLYMERASE ECF-TYPE SIGMA FACTO"/>
    <property type="match status" value="1"/>
</dbReference>
<dbReference type="Proteomes" id="UP000315395">
    <property type="component" value="Chromosome"/>
</dbReference>
<evidence type="ECO:0000256" key="5">
    <source>
        <dbReference type="ARBA" id="ARBA00023163"/>
    </source>
</evidence>
<dbReference type="SUPFAM" id="SSF88659">
    <property type="entry name" value="Sigma3 and sigma4 domains of RNA polymerase sigma factors"/>
    <property type="match status" value="1"/>
</dbReference>
<name>A0A516GBV1_9MICO</name>
<dbReference type="AlphaFoldDB" id="A0A516GBV1"/>
<evidence type="ECO:0000256" key="4">
    <source>
        <dbReference type="ARBA" id="ARBA00023125"/>
    </source>
</evidence>
<feature type="region of interest" description="Disordered" evidence="6">
    <location>
        <begin position="1"/>
        <end position="45"/>
    </location>
</feature>